<dbReference type="SMART" id="SM01332">
    <property type="entry name" value="Cyclin_C"/>
    <property type="match status" value="1"/>
</dbReference>
<evidence type="ECO:0000313" key="10">
    <source>
        <dbReference type="Proteomes" id="UP000007875"/>
    </source>
</evidence>
<dbReference type="eggNOG" id="KOG0653">
    <property type="taxonomic scope" value="Eukaryota"/>
</dbReference>
<dbReference type="STRING" id="51511.ENSCSAVP00000005337"/>
<dbReference type="PIRSF" id="PIRSF001771">
    <property type="entry name" value="Cyclin_A_B_D_E"/>
    <property type="match status" value="1"/>
</dbReference>
<dbReference type="GeneTree" id="ENSGT00940000160459"/>
<dbReference type="InterPro" id="IPR004367">
    <property type="entry name" value="Cyclin_C-dom"/>
</dbReference>
<dbReference type="InParanoid" id="H2YJ38"/>
<dbReference type="SUPFAM" id="SSF47954">
    <property type="entry name" value="Cyclin-like"/>
    <property type="match status" value="2"/>
</dbReference>
<feature type="compositionally biased region" description="Polar residues" evidence="6">
    <location>
        <begin position="87"/>
        <end position="98"/>
    </location>
</feature>
<proteinExistence type="inferred from homology"/>
<dbReference type="AlphaFoldDB" id="H2YJ38"/>
<sequence>MKSPNRNSHCRSSIEEEIRLLSLTGKKKVGKTSAKRPATSPAKGAVHKRSAFGDITNAGVVKVKAIAKPEIRKVEAKKTKPKRRSVRLSQQPIKSNEKLSNVENITKITEDFSLSSSQESCSSSSSSVYESLPSSPATPTCFIEHLPSPRRRKLNFTDIDAANAENINEAPEYAFTVFEYMRSREQQFPIAENYMTEVQTEITGEIRAILVDWMVEVQENFELNHETLYLAVKLVDSYLQKVKIAKEQLQLVGATSLLIAAKFDERQAPYLDDFLYICDDAYSKQQMIRMERTMLKVIDFDINIPVPYRFLRRYAKCAKSSMEVLTLARYIMELSLQDFSFVSKSASLMAASALWLALKMKKSNFEWNDTLVYYSTHTEADVIDLAAQLNRMVASRDSKLKTIFTKYSHSIFYQVAKTDTLTESQIQVEASRISSSQQLTQL</sequence>
<dbReference type="HOGENOM" id="CLU_020695_10_5_1"/>
<feature type="region of interest" description="Disordered" evidence="6">
    <location>
        <begin position="25"/>
        <end position="47"/>
    </location>
</feature>
<dbReference type="PANTHER" id="PTHR10177">
    <property type="entry name" value="CYCLINS"/>
    <property type="match status" value="1"/>
</dbReference>
<dbReference type="Gene3D" id="1.10.472.10">
    <property type="entry name" value="Cyclin-like"/>
    <property type="match status" value="2"/>
</dbReference>
<reference evidence="9" key="3">
    <citation type="submission" date="2025-09" db="UniProtKB">
        <authorList>
            <consortium name="Ensembl"/>
        </authorList>
    </citation>
    <scope>IDENTIFICATION</scope>
</reference>
<feature type="domain" description="Cyclin-like" evidence="7">
    <location>
        <begin position="212"/>
        <end position="296"/>
    </location>
</feature>
<name>H2YJ38_CIOSA</name>
<evidence type="ECO:0000259" key="8">
    <source>
        <dbReference type="SMART" id="SM01332"/>
    </source>
</evidence>
<protein>
    <submittedName>
        <fullName evidence="9">Uncharacterized protein</fullName>
    </submittedName>
</protein>
<keyword evidence="4" id="KW-0131">Cell cycle</keyword>
<reference evidence="10" key="1">
    <citation type="submission" date="2003-08" db="EMBL/GenBank/DDBJ databases">
        <authorList>
            <person name="Birren B."/>
            <person name="Nusbaum C."/>
            <person name="Abebe A."/>
            <person name="Abouelleil A."/>
            <person name="Adekoya E."/>
            <person name="Ait-zahra M."/>
            <person name="Allen N."/>
            <person name="Allen T."/>
            <person name="An P."/>
            <person name="Anderson M."/>
            <person name="Anderson S."/>
            <person name="Arachchi H."/>
            <person name="Armbruster J."/>
            <person name="Bachantsang P."/>
            <person name="Baldwin J."/>
            <person name="Barry A."/>
            <person name="Bayul T."/>
            <person name="Blitshsteyn B."/>
            <person name="Bloom T."/>
            <person name="Blye J."/>
            <person name="Boguslavskiy L."/>
            <person name="Borowsky M."/>
            <person name="Boukhgalter B."/>
            <person name="Brunache A."/>
            <person name="Butler J."/>
            <person name="Calixte N."/>
            <person name="Calvo S."/>
            <person name="Camarata J."/>
            <person name="Campo K."/>
            <person name="Chang J."/>
            <person name="Cheshatsang Y."/>
            <person name="Citroen M."/>
            <person name="Collymore A."/>
            <person name="Considine T."/>
            <person name="Cook A."/>
            <person name="Cooke P."/>
            <person name="Corum B."/>
            <person name="Cuomo C."/>
            <person name="David R."/>
            <person name="Dawoe T."/>
            <person name="Degray S."/>
            <person name="Dodge S."/>
            <person name="Dooley K."/>
            <person name="Dorje P."/>
            <person name="Dorjee K."/>
            <person name="Dorris L."/>
            <person name="Duffey N."/>
            <person name="Dupes A."/>
            <person name="Elkins T."/>
            <person name="Engels R."/>
            <person name="Erickson J."/>
            <person name="Farina A."/>
            <person name="Faro S."/>
            <person name="Ferreira P."/>
            <person name="Fischer H."/>
            <person name="Fitzgerald M."/>
            <person name="Foley K."/>
            <person name="Gage D."/>
            <person name="Galagan J."/>
            <person name="Gearin G."/>
            <person name="Gnerre S."/>
            <person name="Gnirke A."/>
            <person name="Goyette A."/>
            <person name="Graham J."/>
            <person name="Grandbois E."/>
            <person name="Gyaltsen K."/>
            <person name="Hafez N."/>
            <person name="Hagopian D."/>
            <person name="Hagos B."/>
            <person name="Hall J."/>
            <person name="Hatcher B."/>
            <person name="Heller A."/>
            <person name="Higgins H."/>
            <person name="Honan T."/>
            <person name="Horn A."/>
            <person name="Houde N."/>
            <person name="Hughes L."/>
            <person name="Hulme W."/>
            <person name="Husby E."/>
            <person name="Iliev I."/>
            <person name="Jaffe D."/>
            <person name="Jones C."/>
            <person name="Kamal M."/>
            <person name="Kamat A."/>
            <person name="Kamvysselis M."/>
            <person name="Karlsson E."/>
            <person name="Kells C."/>
            <person name="Kieu A."/>
            <person name="Kisner P."/>
            <person name="Kodira C."/>
            <person name="Kulbokas E."/>
            <person name="Labutti K."/>
            <person name="Lama D."/>
            <person name="Landers T."/>
            <person name="Leger J."/>
            <person name="Levine S."/>
            <person name="Lewis D."/>
            <person name="Lewis T."/>
            <person name="Lindblad-toh K."/>
            <person name="Liu X."/>
            <person name="Lokyitsang T."/>
            <person name="Lokyitsang Y."/>
            <person name="Lucien O."/>
            <person name="Lui A."/>
            <person name="Ma L.J."/>
            <person name="Mabbitt R."/>
            <person name="Macdonald J."/>
            <person name="Maclean C."/>
            <person name="Major J."/>
            <person name="Manning J."/>
            <person name="Marabella R."/>
            <person name="Maru K."/>
            <person name="Matthews C."/>
            <person name="Mauceli E."/>
            <person name="Mccarthy M."/>
            <person name="Mcdonough S."/>
            <person name="Mcghee T."/>
            <person name="Meldrim J."/>
            <person name="Meneus L."/>
            <person name="Mesirov J."/>
            <person name="Mihalev A."/>
            <person name="Mihova T."/>
            <person name="Mikkelsen T."/>
            <person name="Mlenga V."/>
            <person name="Moru K."/>
            <person name="Mozes J."/>
            <person name="Mulrain L."/>
            <person name="Munson G."/>
            <person name="Naylor J."/>
            <person name="Newes C."/>
            <person name="Nguyen C."/>
            <person name="Nguyen N."/>
            <person name="Nguyen T."/>
            <person name="Nicol R."/>
            <person name="Nielsen C."/>
            <person name="Nizzari M."/>
            <person name="Norbu C."/>
            <person name="Norbu N."/>
            <person name="O'donnell P."/>
            <person name="Okoawo O."/>
            <person name="O'leary S."/>
            <person name="Omotosho B."/>
            <person name="O'neill K."/>
            <person name="Osman S."/>
            <person name="Parker S."/>
            <person name="Perrin D."/>
            <person name="Phunkhang P."/>
            <person name="Piqani B."/>
            <person name="Purcell S."/>
            <person name="Rachupka T."/>
            <person name="Ramasamy U."/>
            <person name="Rameau R."/>
            <person name="Ray V."/>
            <person name="Raymond C."/>
            <person name="Retta R."/>
            <person name="Richardson S."/>
            <person name="Rise C."/>
            <person name="Rodriguez J."/>
            <person name="Rogers J."/>
            <person name="Rogov P."/>
            <person name="Rutman M."/>
            <person name="Schupbach R."/>
            <person name="Seaman C."/>
            <person name="Settipalli S."/>
            <person name="Sharpe T."/>
            <person name="Sheridan J."/>
            <person name="Sherpa N."/>
            <person name="Shi J."/>
            <person name="Smirnov S."/>
            <person name="Smith C."/>
            <person name="Sougnez C."/>
            <person name="Spencer B."/>
            <person name="Stalker J."/>
            <person name="Stange-thomann N."/>
            <person name="Stavropoulos S."/>
            <person name="Stetson K."/>
            <person name="Stone C."/>
            <person name="Stone S."/>
            <person name="Stubbs M."/>
            <person name="Talamas J."/>
            <person name="Tchuinga P."/>
            <person name="Tenzing P."/>
            <person name="Tesfaye S."/>
            <person name="Theodore J."/>
            <person name="Thoulutsang Y."/>
            <person name="Topham K."/>
            <person name="Towey S."/>
            <person name="Tsamla T."/>
            <person name="Tsomo N."/>
            <person name="Vallee D."/>
            <person name="Vassiliev H."/>
            <person name="Venkataraman V."/>
            <person name="Vinson J."/>
            <person name="Vo A."/>
            <person name="Wade C."/>
            <person name="Wang S."/>
            <person name="Wangchuk T."/>
            <person name="Wangdi T."/>
            <person name="Whittaker C."/>
            <person name="Wilkinson J."/>
            <person name="Wu Y."/>
            <person name="Wyman D."/>
            <person name="Yadav S."/>
            <person name="Yang S."/>
            <person name="Yang X."/>
            <person name="Yeager S."/>
            <person name="Yee E."/>
            <person name="Young G."/>
            <person name="Zainoun J."/>
            <person name="Zembeck L."/>
            <person name="Zimmer A."/>
            <person name="Zody M."/>
            <person name="Lander E."/>
        </authorList>
    </citation>
    <scope>NUCLEOTIDE SEQUENCE [LARGE SCALE GENOMIC DNA]</scope>
</reference>
<dbReference type="GO" id="GO:0051301">
    <property type="term" value="P:cell division"/>
    <property type="evidence" value="ECO:0007669"/>
    <property type="project" value="UniProtKB-KW"/>
</dbReference>
<keyword evidence="10" id="KW-1185">Reference proteome</keyword>
<dbReference type="Proteomes" id="UP000007875">
    <property type="component" value="Unassembled WGS sequence"/>
</dbReference>
<accession>H2YJ38</accession>
<reference evidence="9" key="2">
    <citation type="submission" date="2025-08" db="UniProtKB">
        <authorList>
            <consortium name="Ensembl"/>
        </authorList>
    </citation>
    <scope>IDENTIFICATION</scope>
</reference>
<dbReference type="InterPro" id="IPR013763">
    <property type="entry name" value="Cyclin-like_dom"/>
</dbReference>
<evidence type="ECO:0000313" key="9">
    <source>
        <dbReference type="Ensembl" id="ENSCSAVP00000005337.1"/>
    </source>
</evidence>
<evidence type="ECO:0000256" key="3">
    <source>
        <dbReference type="ARBA" id="ARBA00023127"/>
    </source>
</evidence>
<evidence type="ECO:0000256" key="6">
    <source>
        <dbReference type="SAM" id="MobiDB-lite"/>
    </source>
</evidence>
<dbReference type="GO" id="GO:0016538">
    <property type="term" value="F:cyclin-dependent protein serine/threonine kinase regulator activity"/>
    <property type="evidence" value="ECO:0007669"/>
    <property type="project" value="InterPro"/>
</dbReference>
<evidence type="ECO:0000256" key="2">
    <source>
        <dbReference type="ARBA" id="ARBA00022618"/>
    </source>
</evidence>
<dbReference type="InterPro" id="IPR046965">
    <property type="entry name" value="Cyclin_A/B-like"/>
</dbReference>
<dbReference type="InterPro" id="IPR039361">
    <property type="entry name" value="Cyclin"/>
</dbReference>
<feature type="region of interest" description="Disordered" evidence="6">
    <location>
        <begin position="75"/>
        <end position="98"/>
    </location>
</feature>
<comment type="similarity">
    <text evidence="1">Belongs to the cyclin family. Cyclin AB subfamily.</text>
</comment>
<dbReference type="Pfam" id="PF00134">
    <property type="entry name" value="Cyclin_N"/>
    <property type="match status" value="1"/>
</dbReference>
<feature type="domain" description="Cyclin C-terminal" evidence="8">
    <location>
        <begin position="305"/>
        <end position="421"/>
    </location>
</feature>
<dbReference type="InterPro" id="IPR036915">
    <property type="entry name" value="Cyclin-like_sf"/>
</dbReference>
<dbReference type="OMA" id="ENYMTEV"/>
<dbReference type="FunCoup" id="H2YJ38">
    <property type="interactions" value="1"/>
</dbReference>
<evidence type="ECO:0000256" key="5">
    <source>
        <dbReference type="RuleBase" id="RU000383"/>
    </source>
</evidence>
<evidence type="ECO:0000259" key="7">
    <source>
        <dbReference type="SMART" id="SM00385"/>
    </source>
</evidence>
<feature type="compositionally biased region" description="Basic residues" evidence="6">
    <location>
        <begin position="25"/>
        <end position="34"/>
    </location>
</feature>
<evidence type="ECO:0000256" key="4">
    <source>
        <dbReference type="ARBA" id="ARBA00023306"/>
    </source>
</evidence>
<dbReference type="Ensembl" id="ENSCSAVT00000005408.1">
    <property type="protein sequence ID" value="ENSCSAVP00000005337.1"/>
    <property type="gene ID" value="ENSCSAVG00000003185.1"/>
</dbReference>
<organism evidence="9 10">
    <name type="scientific">Ciona savignyi</name>
    <name type="common">Pacific transparent sea squirt</name>
    <dbReference type="NCBI Taxonomy" id="51511"/>
    <lineage>
        <taxon>Eukaryota</taxon>
        <taxon>Metazoa</taxon>
        <taxon>Chordata</taxon>
        <taxon>Tunicata</taxon>
        <taxon>Ascidiacea</taxon>
        <taxon>Phlebobranchia</taxon>
        <taxon>Cionidae</taxon>
        <taxon>Ciona</taxon>
    </lineage>
</organism>
<feature type="domain" description="Cyclin-like" evidence="7">
    <location>
        <begin position="309"/>
        <end position="391"/>
    </location>
</feature>
<evidence type="ECO:0000256" key="1">
    <source>
        <dbReference type="ARBA" id="ARBA00006955"/>
    </source>
</evidence>
<dbReference type="InterPro" id="IPR006671">
    <property type="entry name" value="Cyclin_N"/>
</dbReference>
<keyword evidence="3 5" id="KW-0195">Cyclin</keyword>
<keyword evidence="2" id="KW-0132">Cell division</keyword>
<dbReference type="SMART" id="SM00385">
    <property type="entry name" value="CYCLIN"/>
    <property type="match status" value="2"/>
</dbReference>
<dbReference type="Pfam" id="PF02984">
    <property type="entry name" value="Cyclin_C"/>
    <property type="match status" value="1"/>
</dbReference>
<dbReference type="FunFam" id="1.10.472.10:FF:000001">
    <property type="entry name" value="G2/mitotic-specific cyclin"/>
    <property type="match status" value="1"/>
</dbReference>
<dbReference type="GO" id="GO:0044772">
    <property type="term" value="P:mitotic cell cycle phase transition"/>
    <property type="evidence" value="ECO:0007669"/>
    <property type="project" value="InterPro"/>
</dbReference>